<dbReference type="EMBL" id="CP015230">
    <property type="protein sequence ID" value="ANP39976.1"/>
    <property type="molecule type" value="Genomic_DNA"/>
</dbReference>
<feature type="transmembrane region" description="Helical" evidence="1">
    <location>
        <begin position="12"/>
        <end position="32"/>
    </location>
</feature>
<dbReference type="OrthoDB" id="1631120at2"/>
<accession>A0A1B1A0D5</accession>
<dbReference type="InterPro" id="IPR007896">
    <property type="entry name" value="BTP_bacteria"/>
</dbReference>
<dbReference type="RefSeq" id="WP_005619956.1">
    <property type="nucleotide sequence ID" value="NZ_CP015230.1"/>
</dbReference>
<keyword evidence="1" id="KW-0812">Transmembrane</keyword>
<feature type="domain" description="Chlorhexidine efflux transporter" evidence="2">
    <location>
        <begin position="72"/>
        <end position="134"/>
    </location>
</feature>
<feature type="domain" description="Chlorhexidine efflux transporter" evidence="2">
    <location>
        <begin position="2"/>
        <end position="65"/>
    </location>
</feature>
<evidence type="ECO:0000313" key="3">
    <source>
        <dbReference type="EMBL" id="ANP39976.1"/>
    </source>
</evidence>
<reference evidence="3 4" key="1">
    <citation type="journal article" date="2016" name="ISME J.">
        <title>Global occurrence and heterogeneity of the Roseobacter-clade species Ruegeria mobilis.</title>
        <authorList>
            <person name="Sonnenschein E."/>
            <person name="Gram L."/>
        </authorList>
    </citation>
    <scope>NUCLEOTIDE SEQUENCE [LARGE SCALE GENOMIC DNA]</scope>
    <source>
        <strain evidence="3 4">F1926</strain>
    </source>
</reference>
<keyword evidence="1" id="KW-0472">Membrane</keyword>
<evidence type="ECO:0000256" key="1">
    <source>
        <dbReference type="SAM" id="Phobius"/>
    </source>
</evidence>
<keyword evidence="1" id="KW-1133">Transmembrane helix</keyword>
<proteinExistence type="predicted"/>
<dbReference type="Proteomes" id="UP000013243">
    <property type="component" value="Chromosome"/>
</dbReference>
<feature type="transmembrane region" description="Helical" evidence="1">
    <location>
        <begin position="38"/>
        <end position="57"/>
    </location>
</feature>
<dbReference type="GeneID" id="28249022"/>
<evidence type="ECO:0000313" key="4">
    <source>
        <dbReference type="Proteomes" id="UP000013243"/>
    </source>
</evidence>
<dbReference type="NCBIfam" id="NF033664">
    <property type="entry name" value="PACE_transport"/>
    <property type="match status" value="1"/>
</dbReference>
<dbReference type="AlphaFoldDB" id="A0A1B1A0D5"/>
<protein>
    <recommendedName>
        <fullName evidence="2">Chlorhexidine efflux transporter domain-containing protein</fullName>
    </recommendedName>
</protein>
<sequence length="145" mass="16587">MRSPLDRIRHALSFEIIALLLIIPLGAVVFQFPVHDIGAVGIVSATLATLWNLIYNYGFDALLQRWRGSTLKTPKLRVLHAVLFEGGLLIVLMPFIAWYLQISLLQAFVMDVSFALFYMVYAFGFNWAYDRLFPLPEWQKAAQSH</sequence>
<dbReference type="InterPro" id="IPR058208">
    <property type="entry name" value="PACE"/>
</dbReference>
<gene>
    <name evidence="3" type="ORF">K529_004280</name>
</gene>
<name>A0A1B1A0D5_9RHOB</name>
<feature type="transmembrane region" description="Helical" evidence="1">
    <location>
        <begin position="78"/>
        <end position="100"/>
    </location>
</feature>
<dbReference type="Pfam" id="PF05232">
    <property type="entry name" value="BTP"/>
    <property type="match status" value="2"/>
</dbReference>
<evidence type="ECO:0000259" key="2">
    <source>
        <dbReference type="Pfam" id="PF05232"/>
    </source>
</evidence>
<organism evidence="3 4">
    <name type="scientific">Tritonibacter mobilis F1926</name>
    <dbReference type="NCBI Taxonomy" id="1265309"/>
    <lineage>
        <taxon>Bacteria</taxon>
        <taxon>Pseudomonadati</taxon>
        <taxon>Pseudomonadota</taxon>
        <taxon>Alphaproteobacteria</taxon>
        <taxon>Rhodobacterales</taxon>
        <taxon>Paracoccaceae</taxon>
        <taxon>Tritonibacter</taxon>
    </lineage>
</organism>
<feature type="transmembrane region" description="Helical" evidence="1">
    <location>
        <begin position="112"/>
        <end position="129"/>
    </location>
</feature>
<dbReference type="KEGG" id="rmb:K529_004280"/>